<dbReference type="GO" id="GO:0043565">
    <property type="term" value="F:sequence-specific DNA binding"/>
    <property type="evidence" value="ECO:0007669"/>
    <property type="project" value="InterPro"/>
</dbReference>
<dbReference type="Gene3D" id="1.10.10.60">
    <property type="entry name" value="Homeodomain-like"/>
    <property type="match status" value="1"/>
</dbReference>
<dbReference type="InterPro" id="IPR020449">
    <property type="entry name" value="Tscrpt_reg_AraC-type_HTH"/>
</dbReference>
<dbReference type="SMART" id="SM00342">
    <property type="entry name" value="HTH_ARAC"/>
    <property type="match status" value="1"/>
</dbReference>
<keyword evidence="1" id="KW-0805">Transcription regulation</keyword>
<sequence>MGAMERFSVDGVAPEKRRGYWNDIVGKAFNNVAVDPRDRDFSATMVHQPLGRLDFAYVESGAATVSRLPAQGTEREEACFKIHAQHRGRSLNRQGKREALLNDGDWTLCDTRSPYSIGFTDTNQMLVMKLPQSLLTQRMADPERFVGLRMDGGRPESRMLLSLLRSLTLQSGLPPEADWGASVTDIVLDVVALAYRGEMAGVPMEGLGAGRGALTHWTRRVRAHIDAHIRDPDLSSAAIATALDITQRYVQMVFASLGTTATAYILTRRLELVAAALRASHGPDASSISTIAYDAGFNDLSHFSRSFRAQFGVSPREYRAGRR</sequence>
<dbReference type="Proteomes" id="UP000539175">
    <property type="component" value="Unassembled WGS sequence"/>
</dbReference>
<dbReference type="PROSITE" id="PS01124">
    <property type="entry name" value="HTH_ARAC_FAMILY_2"/>
    <property type="match status" value="1"/>
</dbReference>
<keyword evidence="3" id="KW-0804">Transcription</keyword>
<dbReference type="AlphaFoldDB" id="A0A7X0EFK7"/>
<evidence type="ECO:0000256" key="1">
    <source>
        <dbReference type="ARBA" id="ARBA00023015"/>
    </source>
</evidence>
<gene>
    <name evidence="5" type="ORF">FHS74_005702</name>
</gene>
<dbReference type="PRINTS" id="PR00032">
    <property type="entry name" value="HTHARAC"/>
</dbReference>
<evidence type="ECO:0000313" key="6">
    <source>
        <dbReference type="Proteomes" id="UP000539175"/>
    </source>
</evidence>
<dbReference type="Pfam" id="PF12833">
    <property type="entry name" value="HTH_18"/>
    <property type="match status" value="1"/>
</dbReference>
<organism evidence="5 6">
    <name type="scientific">Nitrospirillum iridis</name>
    <dbReference type="NCBI Taxonomy" id="765888"/>
    <lineage>
        <taxon>Bacteria</taxon>
        <taxon>Pseudomonadati</taxon>
        <taxon>Pseudomonadota</taxon>
        <taxon>Alphaproteobacteria</taxon>
        <taxon>Rhodospirillales</taxon>
        <taxon>Azospirillaceae</taxon>
        <taxon>Nitrospirillum</taxon>
    </lineage>
</organism>
<dbReference type="InterPro" id="IPR035418">
    <property type="entry name" value="AraC-bd_2"/>
</dbReference>
<dbReference type="GO" id="GO:0003700">
    <property type="term" value="F:DNA-binding transcription factor activity"/>
    <property type="evidence" value="ECO:0007669"/>
    <property type="project" value="InterPro"/>
</dbReference>
<evidence type="ECO:0000259" key="4">
    <source>
        <dbReference type="PROSITE" id="PS01124"/>
    </source>
</evidence>
<protein>
    <submittedName>
        <fullName evidence="5">AraC-like DNA-binding protein</fullName>
    </submittedName>
</protein>
<comment type="caution">
    <text evidence="5">The sequence shown here is derived from an EMBL/GenBank/DDBJ whole genome shotgun (WGS) entry which is preliminary data.</text>
</comment>
<name>A0A7X0EFK7_9PROT</name>
<dbReference type="PANTHER" id="PTHR46796">
    <property type="entry name" value="HTH-TYPE TRANSCRIPTIONAL ACTIVATOR RHAS-RELATED"/>
    <property type="match status" value="1"/>
</dbReference>
<keyword evidence="6" id="KW-1185">Reference proteome</keyword>
<reference evidence="5 6" key="1">
    <citation type="submission" date="2020-08" db="EMBL/GenBank/DDBJ databases">
        <title>Genomic Encyclopedia of Type Strains, Phase IV (KMG-IV): sequencing the most valuable type-strain genomes for metagenomic binning, comparative biology and taxonomic classification.</title>
        <authorList>
            <person name="Goeker M."/>
        </authorList>
    </citation>
    <scope>NUCLEOTIDE SEQUENCE [LARGE SCALE GENOMIC DNA]</scope>
    <source>
        <strain evidence="5 6">DSM 22198</strain>
    </source>
</reference>
<evidence type="ECO:0000256" key="2">
    <source>
        <dbReference type="ARBA" id="ARBA00023125"/>
    </source>
</evidence>
<dbReference type="PANTHER" id="PTHR46796:SF6">
    <property type="entry name" value="ARAC SUBFAMILY"/>
    <property type="match status" value="1"/>
</dbReference>
<proteinExistence type="predicted"/>
<evidence type="ECO:0000256" key="3">
    <source>
        <dbReference type="ARBA" id="ARBA00023163"/>
    </source>
</evidence>
<keyword evidence="2 5" id="KW-0238">DNA-binding</keyword>
<accession>A0A7X0EFK7</accession>
<dbReference type="SUPFAM" id="SSF46689">
    <property type="entry name" value="Homeodomain-like"/>
    <property type="match status" value="1"/>
</dbReference>
<feature type="domain" description="HTH araC/xylS-type" evidence="4">
    <location>
        <begin position="219"/>
        <end position="321"/>
    </location>
</feature>
<evidence type="ECO:0000313" key="5">
    <source>
        <dbReference type="EMBL" id="MBB6255103.1"/>
    </source>
</evidence>
<dbReference type="Pfam" id="PF14525">
    <property type="entry name" value="AraC_binding_2"/>
    <property type="match status" value="1"/>
</dbReference>
<dbReference type="EMBL" id="JACIIZ010000024">
    <property type="protein sequence ID" value="MBB6255103.1"/>
    <property type="molecule type" value="Genomic_DNA"/>
</dbReference>
<dbReference type="InterPro" id="IPR018060">
    <property type="entry name" value="HTH_AraC"/>
</dbReference>
<dbReference type="InterPro" id="IPR009057">
    <property type="entry name" value="Homeodomain-like_sf"/>
</dbReference>
<dbReference type="InterPro" id="IPR050204">
    <property type="entry name" value="AraC_XylS_family_regulators"/>
</dbReference>
<dbReference type="RefSeq" id="WP_184807619.1">
    <property type="nucleotide sequence ID" value="NZ_JACIIZ010000024.1"/>
</dbReference>